<evidence type="ECO:0000313" key="1">
    <source>
        <dbReference type="EMBL" id="MVN77550.1"/>
    </source>
</evidence>
<name>A0A7K1TGM3_9BACT</name>
<protein>
    <submittedName>
        <fullName evidence="1">Uncharacterized protein</fullName>
    </submittedName>
</protein>
<gene>
    <name evidence="1" type="ORF">GO988_14535</name>
</gene>
<dbReference type="InterPro" id="IPR008928">
    <property type="entry name" value="6-hairpin_glycosidase_sf"/>
</dbReference>
<accession>A0A7K1TGM3</accession>
<reference evidence="1 2" key="1">
    <citation type="submission" date="2019-12" db="EMBL/GenBank/DDBJ databases">
        <title>Hymenobacter sp. HMF4947 Genome sequencing and assembly.</title>
        <authorList>
            <person name="Kang H."/>
            <person name="Cha I."/>
            <person name="Kim H."/>
            <person name="Joh K."/>
        </authorList>
    </citation>
    <scope>NUCLEOTIDE SEQUENCE [LARGE SCALE GENOMIC DNA]</scope>
    <source>
        <strain evidence="1 2">HMF4947</strain>
    </source>
</reference>
<dbReference type="RefSeq" id="WP_157566682.1">
    <property type="nucleotide sequence ID" value="NZ_WQKZ01000003.1"/>
</dbReference>
<dbReference type="GO" id="GO:0005975">
    <property type="term" value="P:carbohydrate metabolic process"/>
    <property type="evidence" value="ECO:0007669"/>
    <property type="project" value="InterPro"/>
</dbReference>
<organism evidence="1 2">
    <name type="scientific">Hymenobacter ginkgonis</name>
    <dbReference type="NCBI Taxonomy" id="2682976"/>
    <lineage>
        <taxon>Bacteria</taxon>
        <taxon>Pseudomonadati</taxon>
        <taxon>Bacteroidota</taxon>
        <taxon>Cytophagia</taxon>
        <taxon>Cytophagales</taxon>
        <taxon>Hymenobacteraceae</taxon>
        <taxon>Hymenobacter</taxon>
    </lineage>
</organism>
<evidence type="ECO:0000313" key="2">
    <source>
        <dbReference type="Proteomes" id="UP000441336"/>
    </source>
</evidence>
<keyword evidence="2" id="KW-1185">Reference proteome</keyword>
<sequence length="108" mass="11893">MQLLLAYQAAQQFETHLGLPAVAAQYQQQAAQLRQTVQRKYWDDYRRLYADTADKTSFSQHANALAILTGTVSAAEAPALARRILADSTLTQASLYFTATKVKQGATT</sequence>
<dbReference type="Proteomes" id="UP000441336">
    <property type="component" value="Unassembled WGS sequence"/>
</dbReference>
<dbReference type="PANTHER" id="PTHR34987">
    <property type="entry name" value="C, PUTATIVE (AFU_ORTHOLOGUE AFUA_3G02880)-RELATED"/>
    <property type="match status" value="1"/>
</dbReference>
<dbReference type="EMBL" id="WQKZ01000003">
    <property type="protein sequence ID" value="MVN77550.1"/>
    <property type="molecule type" value="Genomic_DNA"/>
</dbReference>
<dbReference type="PANTHER" id="PTHR34987:SF4">
    <property type="entry name" value="ALPHA-L-RHAMNOSIDASE C-TERMINAL DOMAIN-CONTAINING PROTEIN"/>
    <property type="match status" value="1"/>
</dbReference>
<dbReference type="Gene3D" id="1.50.10.10">
    <property type="match status" value="1"/>
</dbReference>
<dbReference type="InterPro" id="IPR012341">
    <property type="entry name" value="6hp_glycosidase-like_sf"/>
</dbReference>
<proteinExistence type="predicted"/>
<comment type="caution">
    <text evidence="1">The sequence shown here is derived from an EMBL/GenBank/DDBJ whole genome shotgun (WGS) entry which is preliminary data.</text>
</comment>
<dbReference type="SUPFAM" id="SSF48208">
    <property type="entry name" value="Six-hairpin glycosidases"/>
    <property type="match status" value="1"/>
</dbReference>
<dbReference type="AlphaFoldDB" id="A0A7K1TGM3"/>